<name>A0A0A9HDI0_ARUDO</name>
<dbReference type="EMBL" id="GBRH01163089">
    <property type="protein sequence ID" value="JAE34807.1"/>
    <property type="molecule type" value="Transcribed_RNA"/>
</dbReference>
<reference evidence="1" key="1">
    <citation type="submission" date="2014-09" db="EMBL/GenBank/DDBJ databases">
        <authorList>
            <person name="Magalhaes I.L.F."/>
            <person name="Oliveira U."/>
            <person name="Santos F.R."/>
            <person name="Vidigal T.H.D.A."/>
            <person name="Brescovit A.D."/>
            <person name="Santos A.J."/>
        </authorList>
    </citation>
    <scope>NUCLEOTIDE SEQUENCE</scope>
    <source>
        <tissue evidence="1">Shoot tissue taken approximately 20 cm above the soil surface</tissue>
    </source>
</reference>
<dbReference type="AlphaFoldDB" id="A0A0A9HDI0"/>
<evidence type="ECO:0000313" key="1">
    <source>
        <dbReference type="EMBL" id="JAE34807.1"/>
    </source>
</evidence>
<accession>A0A0A9HDI0</accession>
<organism evidence="1">
    <name type="scientific">Arundo donax</name>
    <name type="common">Giant reed</name>
    <name type="synonym">Donax arundinaceus</name>
    <dbReference type="NCBI Taxonomy" id="35708"/>
    <lineage>
        <taxon>Eukaryota</taxon>
        <taxon>Viridiplantae</taxon>
        <taxon>Streptophyta</taxon>
        <taxon>Embryophyta</taxon>
        <taxon>Tracheophyta</taxon>
        <taxon>Spermatophyta</taxon>
        <taxon>Magnoliopsida</taxon>
        <taxon>Liliopsida</taxon>
        <taxon>Poales</taxon>
        <taxon>Poaceae</taxon>
        <taxon>PACMAD clade</taxon>
        <taxon>Arundinoideae</taxon>
        <taxon>Arundineae</taxon>
        <taxon>Arundo</taxon>
    </lineage>
</organism>
<reference evidence="1" key="2">
    <citation type="journal article" date="2015" name="Data Brief">
        <title>Shoot transcriptome of the giant reed, Arundo donax.</title>
        <authorList>
            <person name="Barrero R.A."/>
            <person name="Guerrero F.D."/>
            <person name="Moolhuijzen P."/>
            <person name="Goolsby J.A."/>
            <person name="Tidwell J."/>
            <person name="Bellgard S.E."/>
            <person name="Bellgard M.I."/>
        </authorList>
    </citation>
    <scope>NUCLEOTIDE SEQUENCE</scope>
    <source>
        <tissue evidence="1">Shoot tissue taken approximately 20 cm above the soil surface</tissue>
    </source>
</reference>
<sequence length="35" mass="3882">MSRKDAAQYHVTLSGSEKTEFLAGCKLKSTMLCFV</sequence>
<protein>
    <submittedName>
        <fullName evidence="1">Uncharacterized protein</fullName>
    </submittedName>
</protein>
<proteinExistence type="predicted"/>